<proteinExistence type="predicted"/>
<dbReference type="KEGG" id="rsn:RSPO_m00542"/>
<protein>
    <submittedName>
        <fullName evidence="1">Uncharacterized protein</fullName>
    </submittedName>
</protein>
<evidence type="ECO:0000313" key="1">
    <source>
        <dbReference type="EMBL" id="AEG71181.1"/>
    </source>
</evidence>
<sequence length="42" mass="4653">MKIENAVALVTGANRGIGLTFARELLTRCARTIYIDYPALWA</sequence>
<accession>F6G9U6</accession>
<dbReference type="HOGENOM" id="CLU_3256818_0_0_4"/>
<dbReference type="SUPFAM" id="SSF51735">
    <property type="entry name" value="NAD(P)-binding Rossmann-fold domains"/>
    <property type="match status" value="1"/>
</dbReference>
<keyword evidence="1" id="KW-0614">Plasmid</keyword>
<dbReference type="Proteomes" id="UP000007953">
    <property type="component" value="Plasmid megaplasmid"/>
</dbReference>
<geneLocation type="plasmid" evidence="2"/>
<dbReference type="PATRIC" id="fig|1031711.3.peg.3773"/>
<gene>
    <name evidence="1" type="ordered locus">RSPO_m00542</name>
</gene>
<reference evidence="1 2" key="1">
    <citation type="journal article" date="2011" name="J. Bacteriol.">
        <title>Complete genome sequence of the plant pathogen Ralstonia solanacearum strain Po82.</title>
        <authorList>
            <person name="Xu J."/>
            <person name="Zheng H.J."/>
            <person name="Liu L."/>
            <person name="Pan Z.C."/>
            <person name="Prior P."/>
            <person name="Tang B."/>
            <person name="Xu J.S."/>
            <person name="Zhang H."/>
            <person name="Tian Q."/>
            <person name="Zhang L.Q."/>
            <person name="Feng J."/>
        </authorList>
    </citation>
    <scope>NUCLEOTIDE SEQUENCE [LARGE SCALE GENOMIC DNA]</scope>
    <source>
        <strain evidence="1 2">Po82</strain>
        <plasmid evidence="1">megaplasmid</plasmid>
    </source>
</reference>
<name>F6G9U6_RALS8</name>
<dbReference type="Gene3D" id="3.40.50.720">
    <property type="entry name" value="NAD(P)-binding Rossmann-like Domain"/>
    <property type="match status" value="1"/>
</dbReference>
<dbReference type="EMBL" id="CP002820">
    <property type="protein sequence ID" value="AEG71181.1"/>
    <property type="molecule type" value="Genomic_DNA"/>
</dbReference>
<dbReference type="InterPro" id="IPR036291">
    <property type="entry name" value="NAD(P)-bd_dom_sf"/>
</dbReference>
<organism evidence="1 2">
    <name type="scientific">Ralstonia solanacearum (strain Po82)</name>
    <dbReference type="NCBI Taxonomy" id="1031711"/>
    <lineage>
        <taxon>Bacteria</taxon>
        <taxon>Pseudomonadati</taxon>
        <taxon>Pseudomonadota</taxon>
        <taxon>Betaproteobacteria</taxon>
        <taxon>Burkholderiales</taxon>
        <taxon>Burkholderiaceae</taxon>
        <taxon>Ralstonia</taxon>
        <taxon>Ralstonia solanacearum species complex</taxon>
    </lineage>
</organism>
<evidence type="ECO:0000313" key="2">
    <source>
        <dbReference type="Proteomes" id="UP000007953"/>
    </source>
</evidence>
<dbReference type="AlphaFoldDB" id="F6G9U6"/>